<reference evidence="9 10" key="1">
    <citation type="submission" date="2020-12" db="EMBL/GenBank/DDBJ databases">
        <authorList>
            <person name="Awala S.I."/>
            <person name="Gwak J.-H."/>
            <person name="Kim S.-J."/>
            <person name="Rhee S.-K."/>
        </authorList>
    </citation>
    <scope>NUCLEOTIDE SEQUENCE [LARGE SCALE GENOMIC DNA]</scope>
    <source>
        <strain evidence="9 10">IT5</strain>
    </source>
</reference>
<dbReference type="Proteomes" id="UP000663088">
    <property type="component" value="Chromosome"/>
</dbReference>
<evidence type="ECO:0000256" key="5">
    <source>
        <dbReference type="ARBA" id="ARBA00022989"/>
    </source>
</evidence>
<name>A0ABX7PVT6_9BACT</name>
<evidence type="ECO:0000313" key="9">
    <source>
        <dbReference type="EMBL" id="QSR87077.1"/>
    </source>
</evidence>
<keyword evidence="4" id="KW-0378">Hydrolase</keyword>
<dbReference type="InterPro" id="IPR036938">
    <property type="entry name" value="PAP2/HPO_sf"/>
</dbReference>
<dbReference type="PANTHER" id="PTHR14969">
    <property type="entry name" value="SPHINGOSINE-1-PHOSPHATE PHOSPHOHYDROLASE"/>
    <property type="match status" value="1"/>
</dbReference>
<dbReference type="RefSeq" id="WP_206847528.1">
    <property type="nucleotide sequence ID" value="NZ_CP065956.1"/>
</dbReference>
<dbReference type="PANTHER" id="PTHR14969:SF62">
    <property type="entry name" value="DECAPRENYLPHOSPHORYL-5-PHOSPHORIBOSE PHOSPHATASE RV3807C-RELATED"/>
    <property type="match status" value="1"/>
</dbReference>
<dbReference type="SUPFAM" id="SSF48317">
    <property type="entry name" value="Acid phosphatase/Vanadium-dependent haloperoxidase"/>
    <property type="match status" value="1"/>
</dbReference>
<comment type="subcellular location">
    <subcellularLocation>
        <location evidence="1">Cell membrane</location>
        <topology evidence="1">Multi-pass membrane protein</topology>
    </subcellularLocation>
</comment>
<accession>A0ABX7PVT6</accession>
<dbReference type="SMART" id="SM00014">
    <property type="entry name" value="acidPPc"/>
    <property type="match status" value="1"/>
</dbReference>
<evidence type="ECO:0000256" key="4">
    <source>
        <dbReference type="ARBA" id="ARBA00022801"/>
    </source>
</evidence>
<keyword evidence="6 7" id="KW-0472">Membrane</keyword>
<dbReference type="InterPro" id="IPR000326">
    <property type="entry name" value="PAP2/HPO"/>
</dbReference>
<keyword evidence="5 7" id="KW-1133">Transmembrane helix</keyword>
<keyword evidence="10" id="KW-1185">Reference proteome</keyword>
<keyword evidence="3 7" id="KW-0812">Transmembrane</keyword>
<evidence type="ECO:0000259" key="8">
    <source>
        <dbReference type="SMART" id="SM00014"/>
    </source>
</evidence>
<dbReference type="Pfam" id="PF01569">
    <property type="entry name" value="PAP2"/>
    <property type="match status" value="1"/>
</dbReference>
<evidence type="ECO:0000256" key="2">
    <source>
        <dbReference type="ARBA" id="ARBA00022475"/>
    </source>
</evidence>
<keyword evidence="2" id="KW-1003">Cell membrane</keyword>
<feature type="transmembrane region" description="Helical" evidence="7">
    <location>
        <begin position="21"/>
        <end position="46"/>
    </location>
</feature>
<dbReference type="EMBL" id="CP065956">
    <property type="protein sequence ID" value="QSR87077.1"/>
    <property type="molecule type" value="Genomic_DNA"/>
</dbReference>
<evidence type="ECO:0000256" key="7">
    <source>
        <dbReference type="SAM" id="Phobius"/>
    </source>
</evidence>
<evidence type="ECO:0000256" key="3">
    <source>
        <dbReference type="ARBA" id="ARBA00022692"/>
    </source>
</evidence>
<proteinExistence type="predicted"/>
<gene>
    <name evidence="9" type="ORF">EM20IM_01575</name>
</gene>
<organism evidence="9 10">
    <name type="scientific">Candidatus Methylacidiphilum infernorum</name>
    <dbReference type="NCBI Taxonomy" id="511746"/>
    <lineage>
        <taxon>Bacteria</taxon>
        <taxon>Pseudomonadati</taxon>
        <taxon>Verrucomicrobiota</taxon>
        <taxon>Methylacidiphilae</taxon>
        <taxon>Methylacidiphilales</taxon>
        <taxon>Methylacidiphilaceae</taxon>
        <taxon>Methylacidiphilum (ex Ratnadevi et al. 2023)</taxon>
    </lineage>
</organism>
<dbReference type="Gene3D" id="1.20.144.10">
    <property type="entry name" value="Phosphatidic acid phosphatase type 2/haloperoxidase"/>
    <property type="match status" value="1"/>
</dbReference>
<sequence>MQLDLVLFYSLNGLHTPFLDWFMPFISDLGNFSLPLWIFGFLFFYFGKFRERLFVILTLLSVIGGDRLITDTIKEVVHRPRPFQVLRNVRVVERPDRIYYSNPPPSKEPPRGRSFPSGHAANNTAAAVMLTAIYGRGALWIWFWVLLVSYSRIYMGVHYPSDVLAGWLIALVYSYAFLYFVHWFWEKHGARLFPSLYNRYPSLSLHLPRIKKDRACPRETFFY</sequence>
<feature type="domain" description="Phosphatidic acid phosphatase type 2/haloperoxidase" evidence="8">
    <location>
        <begin position="54"/>
        <end position="178"/>
    </location>
</feature>
<evidence type="ECO:0000256" key="6">
    <source>
        <dbReference type="ARBA" id="ARBA00023136"/>
    </source>
</evidence>
<protein>
    <submittedName>
        <fullName evidence="9">Phosphatase PAP2 family protein</fullName>
    </submittedName>
</protein>
<evidence type="ECO:0000256" key="1">
    <source>
        <dbReference type="ARBA" id="ARBA00004651"/>
    </source>
</evidence>
<feature type="transmembrane region" description="Helical" evidence="7">
    <location>
        <begin position="163"/>
        <end position="185"/>
    </location>
</feature>
<evidence type="ECO:0000313" key="10">
    <source>
        <dbReference type="Proteomes" id="UP000663088"/>
    </source>
</evidence>